<gene>
    <name evidence="1" type="ORF">KOSB73_220067</name>
</gene>
<evidence type="ECO:0000313" key="1">
    <source>
        <dbReference type="EMBL" id="SNU33948.1"/>
    </source>
</evidence>
<organism evidence="1 2">
    <name type="scientific">Klebsiella grimontii</name>
    <dbReference type="NCBI Taxonomy" id="2058152"/>
    <lineage>
        <taxon>Bacteria</taxon>
        <taxon>Pseudomonadati</taxon>
        <taxon>Pseudomonadota</taxon>
        <taxon>Gammaproteobacteria</taxon>
        <taxon>Enterobacterales</taxon>
        <taxon>Enterobacteriaceae</taxon>
        <taxon>Klebsiella/Raoultella group</taxon>
        <taxon>Klebsiella</taxon>
    </lineage>
</organism>
<dbReference type="Proteomes" id="UP000220639">
    <property type="component" value="Unassembled WGS sequence"/>
</dbReference>
<proteinExistence type="predicted"/>
<name>A0A285AZ87_9ENTR</name>
<dbReference type="EMBL" id="FZTC01000015">
    <property type="protein sequence ID" value="SNU33948.1"/>
    <property type="molecule type" value="Genomic_DNA"/>
</dbReference>
<evidence type="ECO:0000313" key="2">
    <source>
        <dbReference type="Proteomes" id="UP000220639"/>
    </source>
</evidence>
<reference evidence="2" key="1">
    <citation type="submission" date="2017-08" db="EMBL/GenBank/DDBJ databases">
        <authorList>
            <person name="Brisse S."/>
        </authorList>
    </citation>
    <scope>NUCLEOTIDE SEQUENCE [LARGE SCALE GENOMIC DNA]</scope>
    <source>
        <strain evidence="2">06D021</strain>
    </source>
</reference>
<dbReference type="AlphaFoldDB" id="A0A285AZ87"/>
<protein>
    <submittedName>
        <fullName evidence="1">Uncharacterized protein</fullName>
    </submittedName>
</protein>
<sequence length="59" mass="6682">MVRSWLSNPLQIIVGKGEPRFKIATRPKNACYTANKTLFDFRVNRYFSIKKTTASGDSG</sequence>
<accession>A0A285AZ87</accession>